<proteinExistence type="predicted"/>
<keyword evidence="3" id="KW-1185">Reference proteome</keyword>
<evidence type="ECO:0000313" key="2">
    <source>
        <dbReference type="EMBL" id="GED59094.1"/>
    </source>
</evidence>
<accession>A0ABQ0T6Y2</accession>
<comment type="caution">
    <text evidence="2">The sequence shown here is derived from an EMBL/GenBank/DDBJ whole genome shotgun (WGS) entry which is preliminary data.</text>
</comment>
<evidence type="ECO:0000313" key="3">
    <source>
        <dbReference type="Proteomes" id="UP000319498"/>
    </source>
</evidence>
<gene>
    <name evidence="2" type="ORF">BFO01nite_32260</name>
</gene>
<dbReference type="Proteomes" id="UP000319498">
    <property type="component" value="Unassembled WGS sequence"/>
</dbReference>
<sequence length="55" mass="6132">MWTDSMNHQEQMKTDDLLQSLTEFPVMGTSLNPLQESWASSEALSTLTDQPGSTD</sequence>
<dbReference type="EMBL" id="BJOL01000018">
    <property type="protein sequence ID" value="GED59094.1"/>
    <property type="molecule type" value="Genomic_DNA"/>
</dbReference>
<organism evidence="2 3">
    <name type="scientific">Brevibacillus formosus</name>
    <dbReference type="NCBI Taxonomy" id="54913"/>
    <lineage>
        <taxon>Bacteria</taxon>
        <taxon>Bacillati</taxon>
        <taxon>Bacillota</taxon>
        <taxon>Bacilli</taxon>
        <taxon>Bacillales</taxon>
        <taxon>Paenibacillaceae</taxon>
        <taxon>Brevibacillus</taxon>
    </lineage>
</organism>
<protein>
    <submittedName>
        <fullName evidence="2">Uncharacterized protein</fullName>
    </submittedName>
</protein>
<feature type="region of interest" description="Disordered" evidence="1">
    <location>
        <begin position="35"/>
        <end position="55"/>
    </location>
</feature>
<evidence type="ECO:0000256" key="1">
    <source>
        <dbReference type="SAM" id="MobiDB-lite"/>
    </source>
</evidence>
<dbReference type="RefSeq" id="WP_158264684.1">
    <property type="nucleotide sequence ID" value="NZ_JARMFW010000012.1"/>
</dbReference>
<name>A0ABQ0T6Y2_9BACL</name>
<reference evidence="2 3" key="1">
    <citation type="submission" date="2019-06" db="EMBL/GenBank/DDBJ databases">
        <title>Whole genome shotgun sequence of Brevibacillus formosus NBRC 15716.</title>
        <authorList>
            <person name="Hosoyama A."/>
            <person name="Uohara A."/>
            <person name="Ohji S."/>
            <person name="Ichikawa N."/>
        </authorList>
    </citation>
    <scope>NUCLEOTIDE SEQUENCE [LARGE SCALE GENOMIC DNA]</scope>
    <source>
        <strain evidence="2 3">NBRC 15716</strain>
    </source>
</reference>